<keyword evidence="3" id="KW-1185">Reference proteome</keyword>
<organism evidence="2 3">
    <name type="scientific">Curvularia clavata</name>
    <dbReference type="NCBI Taxonomy" id="95742"/>
    <lineage>
        <taxon>Eukaryota</taxon>
        <taxon>Fungi</taxon>
        <taxon>Dikarya</taxon>
        <taxon>Ascomycota</taxon>
        <taxon>Pezizomycotina</taxon>
        <taxon>Dothideomycetes</taxon>
        <taxon>Pleosporomycetidae</taxon>
        <taxon>Pleosporales</taxon>
        <taxon>Pleosporineae</taxon>
        <taxon>Pleosporaceae</taxon>
        <taxon>Curvularia</taxon>
    </lineage>
</organism>
<feature type="compositionally biased region" description="Basic and acidic residues" evidence="1">
    <location>
        <begin position="11"/>
        <end position="23"/>
    </location>
</feature>
<name>A0A9Q8Z799_CURCL</name>
<sequence length="74" mass="8947">MLPEAVQGDLEEGRARVAKKREEMAQRGERIREEWNSAGQEQQREIRRLWLEQLRDDPLWETGEGSWIDNRLWQ</sequence>
<protein>
    <submittedName>
        <fullName evidence="2">Uncharacterized protein</fullName>
    </submittedName>
</protein>
<dbReference type="VEuPathDB" id="FungiDB:yc1106_04956"/>
<feature type="region of interest" description="Disordered" evidence="1">
    <location>
        <begin position="1"/>
        <end position="23"/>
    </location>
</feature>
<dbReference type="OrthoDB" id="5397557at2759"/>
<dbReference type="Proteomes" id="UP001056012">
    <property type="component" value="Chromosome 3"/>
</dbReference>
<evidence type="ECO:0000313" key="3">
    <source>
        <dbReference type="Proteomes" id="UP001056012"/>
    </source>
</evidence>
<reference evidence="2" key="1">
    <citation type="submission" date="2021-12" db="EMBL/GenBank/DDBJ databases">
        <title>Curvularia clavata genome.</title>
        <authorList>
            <person name="Cao Y."/>
        </authorList>
    </citation>
    <scope>NUCLEOTIDE SEQUENCE</scope>
    <source>
        <strain evidence="2">Yc1106</strain>
    </source>
</reference>
<dbReference type="AlphaFoldDB" id="A0A9Q8Z799"/>
<gene>
    <name evidence="2" type="ORF">yc1106_04956</name>
</gene>
<accession>A0A9Q8Z799</accession>
<evidence type="ECO:0000256" key="1">
    <source>
        <dbReference type="SAM" id="MobiDB-lite"/>
    </source>
</evidence>
<proteinExistence type="predicted"/>
<dbReference type="EMBL" id="CP089276">
    <property type="protein sequence ID" value="USP77682.1"/>
    <property type="molecule type" value="Genomic_DNA"/>
</dbReference>
<evidence type="ECO:0000313" key="2">
    <source>
        <dbReference type="EMBL" id="USP77682.1"/>
    </source>
</evidence>